<feature type="compositionally biased region" description="Basic and acidic residues" evidence="1">
    <location>
        <begin position="41"/>
        <end position="59"/>
    </location>
</feature>
<feature type="region of interest" description="Disordered" evidence="1">
    <location>
        <begin position="1"/>
        <end position="107"/>
    </location>
</feature>
<evidence type="ECO:0000313" key="3">
    <source>
        <dbReference type="Proteomes" id="UP000380867"/>
    </source>
</evidence>
<evidence type="ECO:0000313" key="2">
    <source>
        <dbReference type="EMBL" id="KAA1395532.1"/>
    </source>
</evidence>
<dbReference type="Gene3D" id="3.40.50.300">
    <property type="entry name" value="P-loop containing nucleotide triphosphate hydrolases"/>
    <property type="match status" value="1"/>
</dbReference>
<dbReference type="GO" id="GO:0005829">
    <property type="term" value="C:cytosol"/>
    <property type="evidence" value="ECO:0007669"/>
    <property type="project" value="TreeGrafter"/>
</dbReference>
<dbReference type="GO" id="GO:0009898">
    <property type="term" value="C:cytoplasmic side of plasma membrane"/>
    <property type="evidence" value="ECO:0007669"/>
    <property type="project" value="TreeGrafter"/>
</dbReference>
<dbReference type="InterPro" id="IPR050625">
    <property type="entry name" value="ParA/MinD_ATPase"/>
</dbReference>
<reference evidence="2" key="1">
    <citation type="submission" date="2019-09" db="EMBL/GenBank/DDBJ databases">
        <authorList>
            <person name="Li J."/>
        </authorList>
    </citation>
    <scope>NUCLEOTIDE SEQUENCE [LARGE SCALE GENOMIC DNA]</scope>
    <source>
        <strain evidence="2">JCM 14732</strain>
    </source>
</reference>
<organism evidence="2 3">
    <name type="scientific">Aeromicrobium ginsengisoli</name>
    <dbReference type="NCBI Taxonomy" id="363867"/>
    <lineage>
        <taxon>Bacteria</taxon>
        <taxon>Bacillati</taxon>
        <taxon>Actinomycetota</taxon>
        <taxon>Actinomycetes</taxon>
        <taxon>Propionibacteriales</taxon>
        <taxon>Nocardioidaceae</taxon>
        <taxon>Aeromicrobium</taxon>
    </lineage>
</organism>
<dbReference type="GO" id="GO:0016887">
    <property type="term" value="F:ATP hydrolysis activity"/>
    <property type="evidence" value="ECO:0007669"/>
    <property type="project" value="TreeGrafter"/>
</dbReference>
<dbReference type="PANTHER" id="PTHR43384">
    <property type="entry name" value="SEPTUM SITE-DETERMINING PROTEIN MIND HOMOLOG, CHLOROPLASTIC-RELATED"/>
    <property type="match status" value="1"/>
</dbReference>
<keyword evidence="3" id="KW-1185">Reference proteome</keyword>
<evidence type="ECO:0008006" key="4">
    <source>
        <dbReference type="Google" id="ProtNLM"/>
    </source>
</evidence>
<comment type="caution">
    <text evidence="2">The sequence shown here is derived from an EMBL/GenBank/DDBJ whole genome shotgun (WGS) entry which is preliminary data.</text>
</comment>
<evidence type="ECO:0000256" key="1">
    <source>
        <dbReference type="SAM" id="MobiDB-lite"/>
    </source>
</evidence>
<dbReference type="SUPFAM" id="SSF52540">
    <property type="entry name" value="P-loop containing nucleoside triphosphate hydrolases"/>
    <property type="match status" value="1"/>
</dbReference>
<proteinExistence type="predicted"/>
<name>A0A5M4FCA9_9ACTN</name>
<dbReference type="GO" id="GO:0005524">
    <property type="term" value="F:ATP binding"/>
    <property type="evidence" value="ECO:0007669"/>
    <property type="project" value="TreeGrafter"/>
</dbReference>
<accession>A0A5M4FCA9</accession>
<dbReference type="OrthoDB" id="3742970at2"/>
<dbReference type="Proteomes" id="UP000380867">
    <property type="component" value="Unassembled WGS sequence"/>
</dbReference>
<protein>
    <recommendedName>
        <fullName evidence="4">MinD/ParA family protein</fullName>
    </recommendedName>
</protein>
<dbReference type="AlphaFoldDB" id="A0A5M4FCA9"/>
<sequence>MSDDDQDQPDQSLRDRRQAQSAASDLSRMGIDPRSLGLGDPEPRTPPRAEPDDVDEPRARVVPIRPEFDAPPPEPEPVPDDSVRSPSAAEQLLSRTGTPEPAPRQTGRLLRTVAKGLTTPDAALAVQGERQAVDAIRQRQTDRRIIAFVAGKGGVGCTTIAVGVGTAFMAMREDHSVVVDVQQGSPSLGRTFGAAEPRTVTSMLSEVEATTPPAAATGLGLVDGSGWDQGLTRADVAGVLDRLRSDHTFNLLDVGDEAGEGGHSALARADQVVVVTSPGELGVHALRAALDRIKVVNPQAAASAINVVVCSHEQSHRDAQREFGGAPGAAVVVVPPDPHLQSGHAYDPAHVSPATREAMLRVAGLVAGRRSRHD</sequence>
<dbReference type="GO" id="GO:0051782">
    <property type="term" value="P:negative regulation of cell division"/>
    <property type="evidence" value="ECO:0007669"/>
    <property type="project" value="TreeGrafter"/>
</dbReference>
<dbReference type="RefSeq" id="WP_149690195.1">
    <property type="nucleotide sequence ID" value="NZ_SDPQ02000003.1"/>
</dbReference>
<dbReference type="PANTHER" id="PTHR43384:SF14">
    <property type="entry name" value="ESX-1 SECRETION-ASSOCIATED PROTEIN ESPI"/>
    <property type="match status" value="1"/>
</dbReference>
<dbReference type="InterPro" id="IPR027417">
    <property type="entry name" value="P-loop_NTPase"/>
</dbReference>
<gene>
    <name evidence="2" type="ORF">ESP70_015365</name>
</gene>
<dbReference type="EMBL" id="SDPQ02000003">
    <property type="protein sequence ID" value="KAA1395532.1"/>
    <property type="molecule type" value="Genomic_DNA"/>
</dbReference>